<comment type="caution">
    <text evidence="1">The sequence shown here is derived from an EMBL/GenBank/DDBJ whole genome shotgun (WGS) entry which is preliminary data.</text>
</comment>
<evidence type="ECO:0000313" key="1">
    <source>
        <dbReference type="EMBL" id="KAI9921203.1"/>
    </source>
</evidence>
<gene>
    <name evidence="1" type="ORF">PsorP6_002103</name>
</gene>
<proteinExistence type="predicted"/>
<accession>A0ACC0WQP2</accession>
<name>A0ACC0WQP2_9STRA</name>
<protein>
    <submittedName>
        <fullName evidence="1">Uncharacterized protein</fullName>
    </submittedName>
</protein>
<reference evidence="1 2" key="1">
    <citation type="journal article" date="2022" name="bioRxiv">
        <title>The genome of the oomycete Peronosclerospora sorghi, a cosmopolitan pathogen of maize and sorghum, is inflated with dispersed pseudogenes.</title>
        <authorList>
            <person name="Fletcher K."/>
            <person name="Martin F."/>
            <person name="Isakeit T."/>
            <person name="Cavanaugh K."/>
            <person name="Magill C."/>
            <person name="Michelmore R."/>
        </authorList>
    </citation>
    <scope>NUCLEOTIDE SEQUENCE [LARGE SCALE GENOMIC DNA]</scope>
    <source>
        <strain evidence="1">P6</strain>
    </source>
</reference>
<evidence type="ECO:0000313" key="2">
    <source>
        <dbReference type="Proteomes" id="UP001163321"/>
    </source>
</evidence>
<sequence length="127" mass="14443">MVLEGSSWTKKVLPKLNRAVSKEHISQYHQPSPLPESPLIEALGLFPKATMTALLAAFPRLDHSIRLLLDTLDVSTVFLSSHALMHPLSWPHVYLPVIPRRMHQYLECPTPLILVLKNKRLKMHNAN</sequence>
<keyword evidence="2" id="KW-1185">Reference proteome</keyword>
<dbReference type="Proteomes" id="UP001163321">
    <property type="component" value="Chromosome 1"/>
</dbReference>
<organism evidence="1 2">
    <name type="scientific">Peronosclerospora sorghi</name>
    <dbReference type="NCBI Taxonomy" id="230839"/>
    <lineage>
        <taxon>Eukaryota</taxon>
        <taxon>Sar</taxon>
        <taxon>Stramenopiles</taxon>
        <taxon>Oomycota</taxon>
        <taxon>Peronosporomycetes</taxon>
        <taxon>Peronosporales</taxon>
        <taxon>Peronosporaceae</taxon>
        <taxon>Peronosclerospora</taxon>
    </lineage>
</organism>
<dbReference type="EMBL" id="CM047580">
    <property type="protein sequence ID" value="KAI9921203.1"/>
    <property type="molecule type" value="Genomic_DNA"/>
</dbReference>